<feature type="region of interest" description="Disordered" evidence="1">
    <location>
        <begin position="291"/>
        <end position="311"/>
    </location>
</feature>
<keyword evidence="2" id="KW-0472">Membrane</keyword>
<protein>
    <recommendedName>
        <fullName evidence="5">Transmembrane protein</fullName>
    </recommendedName>
</protein>
<evidence type="ECO:0000313" key="4">
    <source>
        <dbReference type="Proteomes" id="UP000221961"/>
    </source>
</evidence>
<dbReference type="Proteomes" id="UP000221961">
    <property type="component" value="Chromosome"/>
</dbReference>
<proteinExistence type="predicted"/>
<evidence type="ECO:0000313" key="3">
    <source>
        <dbReference type="EMBL" id="ATL66779.1"/>
    </source>
</evidence>
<dbReference type="EMBL" id="CP023778">
    <property type="protein sequence ID" value="ATL66779.1"/>
    <property type="molecule type" value="Genomic_DNA"/>
</dbReference>
<feature type="transmembrane region" description="Helical" evidence="2">
    <location>
        <begin position="31"/>
        <end position="54"/>
    </location>
</feature>
<dbReference type="AlphaFoldDB" id="A0A291RHK0"/>
<evidence type="ECO:0000256" key="2">
    <source>
        <dbReference type="SAM" id="Phobius"/>
    </source>
</evidence>
<name>A0A291RHK0_9NOCA</name>
<keyword evidence="2" id="KW-1133">Transmembrane helix</keyword>
<feature type="transmembrane region" description="Helical" evidence="2">
    <location>
        <begin position="151"/>
        <end position="173"/>
    </location>
</feature>
<gene>
    <name evidence="3" type="ORF">CRH09_11740</name>
</gene>
<feature type="transmembrane region" description="Helical" evidence="2">
    <location>
        <begin position="110"/>
        <end position="131"/>
    </location>
</feature>
<feature type="transmembrane region" description="Helical" evidence="2">
    <location>
        <begin position="250"/>
        <end position="271"/>
    </location>
</feature>
<accession>A0A291RHK0</accession>
<dbReference type="KEGG" id="ntp:CRH09_11740"/>
<sequence>MGMVNSGSKPSDSPFPQIDWKPEPPGCASTFGVVNLVILGLLSVGALAYAVTVGVAKHNIATAVGAGGMTATLGCLLVLSTGRYGRNKKVRQQVDPAQGAGIAFGSRRGFLILLVCLLGGAVFCFAAWLGFKAGTHDDGLLPASRNNSGGATVVAFFGWAFLGCIILLCFFYARQTIELYPGGVRRVMVRPFLLRRQEQFIEWNDIDSIAVNIIEQPTYGGTTKQQVVEIHVRTPRQPVQYKKFDKPDTIGIIGSLLVCPPSLMLAILQYLHTHPDQRQFLQRPDAPSWFTQLSQHRTDRETSTSTEDTAS</sequence>
<feature type="transmembrane region" description="Helical" evidence="2">
    <location>
        <begin position="60"/>
        <end position="79"/>
    </location>
</feature>
<evidence type="ECO:0000256" key="1">
    <source>
        <dbReference type="SAM" id="MobiDB-lite"/>
    </source>
</evidence>
<keyword evidence="2" id="KW-0812">Transmembrane</keyword>
<organism evidence="3 4">
    <name type="scientific">Nocardia terpenica</name>
    <dbReference type="NCBI Taxonomy" id="455432"/>
    <lineage>
        <taxon>Bacteria</taxon>
        <taxon>Bacillati</taxon>
        <taxon>Actinomycetota</taxon>
        <taxon>Actinomycetes</taxon>
        <taxon>Mycobacteriales</taxon>
        <taxon>Nocardiaceae</taxon>
        <taxon>Nocardia</taxon>
    </lineage>
</organism>
<reference evidence="3 4" key="1">
    <citation type="submission" date="2017-10" db="EMBL/GenBank/DDBJ databases">
        <title>Comparative genomics between pathogenic Norcardia.</title>
        <authorList>
            <person name="Zeng L."/>
        </authorList>
    </citation>
    <scope>NUCLEOTIDE SEQUENCE [LARGE SCALE GENOMIC DNA]</scope>
    <source>
        <strain evidence="3 4">NC_YFY_NT001</strain>
    </source>
</reference>
<evidence type="ECO:0008006" key="5">
    <source>
        <dbReference type="Google" id="ProtNLM"/>
    </source>
</evidence>